<accession>Q9EYW5</accession>
<sequence>MYNHIQPLCTGISADGCE</sequence>
<reference evidence="1" key="1">
    <citation type="journal article" date="2001" name="Microbiology">
        <title>The replicon of pSW800 from Pantoea stewartii.</title>
        <authorList>
            <person name="Wu C.-Y."/>
            <person name="Fu J.-F."/>
            <person name="Liu S.-T."/>
        </authorList>
    </citation>
    <scope>NUCLEOTIDE SEQUENCE</scope>
    <source>
        <plasmid evidence="1">pSW800</plasmid>
    </source>
</reference>
<keyword evidence="1" id="KW-0614">Plasmid</keyword>
<gene>
    <name evidence="1" type="primary">repB</name>
</gene>
<organism evidence="1">
    <name type="scientific">Pantoea stewartii subsp. stewartii</name>
    <name type="common">Erwinia stewartii</name>
    <dbReference type="NCBI Taxonomy" id="66271"/>
    <lineage>
        <taxon>Bacteria</taxon>
        <taxon>Pseudomonadati</taxon>
        <taxon>Pseudomonadota</taxon>
        <taxon>Gammaproteobacteria</taxon>
        <taxon>Enterobacterales</taxon>
        <taxon>Erwiniaceae</taxon>
        <taxon>Pantoea</taxon>
    </lineage>
</organism>
<geneLocation type="plasmid" evidence="1">
    <name>pSW800</name>
</geneLocation>
<dbReference type="EMBL" id="AF310258">
    <property type="protein sequence ID" value="AAG47776.1"/>
    <property type="molecule type" value="Genomic_DNA"/>
</dbReference>
<evidence type="ECO:0000313" key="1">
    <source>
        <dbReference type="EMBL" id="AAG47776.1"/>
    </source>
</evidence>
<protein>
    <submittedName>
        <fullName evidence="1">RepB</fullName>
    </submittedName>
</protein>
<name>Q9EYW5_PANSE</name>
<proteinExistence type="predicted"/>
<dbReference type="AlphaFoldDB" id="Q9EYW5"/>